<accession>A0ACA9PDR8</accession>
<reference evidence="1" key="1">
    <citation type="submission" date="2021-06" db="EMBL/GenBank/DDBJ databases">
        <authorList>
            <person name="Kallberg Y."/>
            <person name="Tangrot J."/>
            <person name="Rosling A."/>
        </authorList>
    </citation>
    <scope>NUCLEOTIDE SEQUENCE</scope>
    <source>
        <strain evidence="1">28 12/20/2015</strain>
    </source>
</reference>
<proteinExistence type="predicted"/>
<keyword evidence="2" id="KW-1185">Reference proteome</keyword>
<dbReference type="EMBL" id="CAJVPW010023257">
    <property type="protein sequence ID" value="CAG8700590.1"/>
    <property type="molecule type" value="Genomic_DNA"/>
</dbReference>
<name>A0ACA9PDR8_9GLOM</name>
<comment type="caution">
    <text evidence="1">The sequence shown here is derived from an EMBL/GenBank/DDBJ whole genome shotgun (WGS) entry which is preliminary data.</text>
</comment>
<gene>
    <name evidence="1" type="ORF">SPELUC_LOCUS11255</name>
</gene>
<sequence length="133" mass="15519">MHIVGTLSFEDFNPVTVGFEGLNFLIRTEPLPLTPNADIHDNRFYQANISFMDGDLVEICDIPKHIKCKDITNNIYLPPLFNRGFNINLASNYDIEYYDKKIYGLQRRKTIKAVETLDKWFRKNNDDDDNTIV</sequence>
<evidence type="ECO:0000313" key="2">
    <source>
        <dbReference type="Proteomes" id="UP000789366"/>
    </source>
</evidence>
<evidence type="ECO:0000313" key="1">
    <source>
        <dbReference type="EMBL" id="CAG8700590.1"/>
    </source>
</evidence>
<dbReference type="Proteomes" id="UP000789366">
    <property type="component" value="Unassembled WGS sequence"/>
</dbReference>
<protein>
    <submittedName>
        <fullName evidence="1">7289_t:CDS:1</fullName>
    </submittedName>
</protein>
<organism evidence="1 2">
    <name type="scientific">Cetraspora pellucida</name>
    <dbReference type="NCBI Taxonomy" id="1433469"/>
    <lineage>
        <taxon>Eukaryota</taxon>
        <taxon>Fungi</taxon>
        <taxon>Fungi incertae sedis</taxon>
        <taxon>Mucoromycota</taxon>
        <taxon>Glomeromycotina</taxon>
        <taxon>Glomeromycetes</taxon>
        <taxon>Diversisporales</taxon>
        <taxon>Gigasporaceae</taxon>
        <taxon>Cetraspora</taxon>
    </lineage>
</organism>